<proteinExistence type="predicted"/>
<gene>
    <name evidence="1" type="ORF">BV22DRAFT_1034524</name>
</gene>
<comment type="caution">
    <text evidence="1">The sequence shown here is derived from an EMBL/GenBank/DDBJ whole genome shotgun (WGS) entry which is preliminary data.</text>
</comment>
<evidence type="ECO:0000313" key="1">
    <source>
        <dbReference type="EMBL" id="KAH7925011.1"/>
    </source>
</evidence>
<name>A0ACB8BGM3_9AGAM</name>
<dbReference type="Proteomes" id="UP000790709">
    <property type="component" value="Unassembled WGS sequence"/>
</dbReference>
<dbReference type="EMBL" id="MU266411">
    <property type="protein sequence ID" value="KAH7925011.1"/>
    <property type="molecule type" value="Genomic_DNA"/>
</dbReference>
<organism evidence="1 2">
    <name type="scientific">Leucogyrophana mollusca</name>
    <dbReference type="NCBI Taxonomy" id="85980"/>
    <lineage>
        <taxon>Eukaryota</taxon>
        <taxon>Fungi</taxon>
        <taxon>Dikarya</taxon>
        <taxon>Basidiomycota</taxon>
        <taxon>Agaricomycotina</taxon>
        <taxon>Agaricomycetes</taxon>
        <taxon>Agaricomycetidae</taxon>
        <taxon>Boletales</taxon>
        <taxon>Boletales incertae sedis</taxon>
        <taxon>Leucogyrophana</taxon>
    </lineage>
</organism>
<keyword evidence="2" id="KW-1185">Reference proteome</keyword>
<sequence>MSFEVHSAEASPSSVLENPFAEPASQNRSFNILTTSCILLEQLQTLEQLCDTTQSRVEHKREVVQALESEARTLGIDVTREASDSSVRKEGGGASLKVIDDTPGSRRVRLPSPRLRGLYDVHGPGRLNFDGIQTSADFSPRSAFSDDSCEGVDDDATTQDGWVDEDEDEEAPFIDHHGEVDVHTIRVIPLPRERSSACAATEEAPFSGFSNPASLVESHPIGDVRACAARRPSNLHRT</sequence>
<protein>
    <submittedName>
        <fullName evidence="1">Uncharacterized protein</fullName>
    </submittedName>
</protein>
<evidence type="ECO:0000313" key="2">
    <source>
        <dbReference type="Proteomes" id="UP000790709"/>
    </source>
</evidence>
<reference evidence="1" key="1">
    <citation type="journal article" date="2021" name="New Phytol.">
        <title>Evolutionary innovations through gain and loss of genes in the ectomycorrhizal Boletales.</title>
        <authorList>
            <person name="Wu G."/>
            <person name="Miyauchi S."/>
            <person name="Morin E."/>
            <person name="Kuo A."/>
            <person name="Drula E."/>
            <person name="Varga T."/>
            <person name="Kohler A."/>
            <person name="Feng B."/>
            <person name="Cao Y."/>
            <person name="Lipzen A."/>
            <person name="Daum C."/>
            <person name="Hundley H."/>
            <person name="Pangilinan J."/>
            <person name="Johnson J."/>
            <person name="Barry K."/>
            <person name="LaButti K."/>
            <person name="Ng V."/>
            <person name="Ahrendt S."/>
            <person name="Min B."/>
            <person name="Choi I.G."/>
            <person name="Park H."/>
            <person name="Plett J.M."/>
            <person name="Magnuson J."/>
            <person name="Spatafora J.W."/>
            <person name="Nagy L.G."/>
            <person name="Henrissat B."/>
            <person name="Grigoriev I.V."/>
            <person name="Yang Z.L."/>
            <person name="Xu J."/>
            <person name="Martin F.M."/>
        </authorList>
    </citation>
    <scope>NUCLEOTIDE SEQUENCE</scope>
    <source>
        <strain evidence="1">KUC20120723A-06</strain>
    </source>
</reference>
<accession>A0ACB8BGM3</accession>